<dbReference type="GO" id="GO:0008092">
    <property type="term" value="F:cytoskeletal protein binding"/>
    <property type="evidence" value="ECO:0007669"/>
    <property type="project" value="InterPro"/>
</dbReference>
<dbReference type="Pfam" id="PF09379">
    <property type="entry name" value="FERM_N"/>
    <property type="match status" value="1"/>
</dbReference>
<dbReference type="Gene3D" id="2.30.29.30">
    <property type="entry name" value="Pleckstrin-homology domain (PH domain)/Phosphotyrosine-binding domain (PTB)"/>
    <property type="match status" value="1"/>
</dbReference>
<dbReference type="CDD" id="cd17102">
    <property type="entry name" value="FERM_F1_FRMD3"/>
    <property type="match status" value="1"/>
</dbReference>
<dbReference type="FunFam" id="3.10.20.90:FF:000002">
    <property type="entry name" value="Erythrocyte protein band 4.1-like 3"/>
    <property type="match status" value="1"/>
</dbReference>
<dbReference type="Proteomes" id="UP000838412">
    <property type="component" value="Chromosome 2"/>
</dbReference>
<dbReference type="PROSITE" id="PS00660">
    <property type="entry name" value="FERM_1"/>
    <property type="match status" value="1"/>
</dbReference>
<evidence type="ECO:0000313" key="5">
    <source>
        <dbReference type="Proteomes" id="UP000838412"/>
    </source>
</evidence>
<dbReference type="EMBL" id="OV696687">
    <property type="protein sequence ID" value="CAH1254123.1"/>
    <property type="molecule type" value="Genomic_DNA"/>
</dbReference>
<organism evidence="4 5">
    <name type="scientific">Branchiostoma lanceolatum</name>
    <name type="common">Common lancelet</name>
    <name type="synonym">Amphioxus lanceolatum</name>
    <dbReference type="NCBI Taxonomy" id="7740"/>
    <lineage>
        <taxon>Eukaryota</taxon>
        <taxon>Metazoa</taxon>
        <taxon>Chordata</taxon>
        <taxon>Cephalochordata</taxon>
        <taxon>Leptocardii</taxon>
        <taxon>Amphioxiformes</taxon>
        <taxon>Branchiostomatidae</taxon>
        <taxon>Branchiostoma</taxon>
    </lineage>
</organism>
<dbReference type="CDD" id="cd14473">
    <property type="entry name" value="FERM_B-lobe"/>
    <property type="match status" value="1"/>
</dbReference>
<evidence type="ECO:0000313" key="4">
    <source>
        <dbReference type="EMBL" id="CAH1254123.1"/>
    </source>
</evidence>
<sequence length="693" mass="78056">MFRFGSRVSVLPKSRSDVRYQCTVRLLDDTEIQCDIQKDAKGQFLIDHVCSNLNLLEKDYFGLRFVDAEKQRHWLDPIKNVCKQMKSNPPFLLCFRVKFYPPEPYRLHEELTRYELFLQLKRDLLHGRLLCSTEDAAHLGAYIIQAELGDYDEDDHPQGYVSEFKLLAKQSAKLEQKVAELHRDHTRGQAPAEAELNFLRKVKELETYGLDPHPVKDVLGSQIYLGFTHQGVVIFQGNKKTHFFKWKDVQKFTYDSKSFHIYIVANEKKQIYDFRCTTPAAVKHLWKCAVENQAFFSFEKSSDVTLQRSGLARLGFLRGSRFRFSGRTEKEVSAESGKISRQEPQVVRSPTKPELVGKKKKAGEEEEEGEASESSPLNETFHDALKELQPIGTSTPIKSLQLNANSLTTTNNDLSPSPAAYSPCVSEPTTPEEASDGQNLLAKESLPNGHHNSNCGGKVTGVVGMGSPSRATEATECEVSSKSQGPEDLQPACALRPSAAAAVWKAVLSAVVFFTLLLAALLLLVLEAPFHHAAISQIRSTPEFHQFDAEYYQPFKDWFGSVFYFVSEDNNPWLCPTCNKPLPPSVLYQRQAPCQQETQGRKARINRVLSDPGVSIKAHASSSTPDVIKKFVSRSIRRSKSMCVQKNRQDVEEPTMEVVSRLSKEILRIHLSILVPHTKSPPPKPKAFTVTEV</sequence>
<feature type="region of interest" description="Disordered" evidence="1">
    <location>
        <begin position="408"/>
        <end position="437"/>
    </location>
</feature>
<dbReference type="InterPro" id="IPR035963">
    <property type="entry name" value="FERM_2"/>
</dbReference>
<keyword evidence="2" id="KW-1133">Transmembrane helix</keyword>
<dbReference type="InterPro" id="IPR000798">
    <property type="entry name" value="Ez/rad/moesin-like"/>
</dbReference>
<accession>A0A8K0EK48</accession>
<dbReference type="Pfam" id="PF08736">
    <property type="entry name" value="FA"/>
    <property type="match status" value="1"/>
</dbReference>
<evidence type="ECO:0000256" key="1">
    <source>
        <dbReference type="SAM" id="MobiDB-lite"/>
    </source>
</evidence>
<dbReference type="SUPFAM" id="SSF54236">
    <property type="entry name" value="Ubiquitin-like"/>
    <property type="match status" value="1"/>
</dbReference>
<dbReference type="InterPro" id="IPR018979">
    <property type="entry name" value="FERM_N"/>
</dbReference>
<dbReference type="PRINTS" id="PR00661">
    <property type="entry name" value="ERMFAMILY"/>
</dbReference>
<dbReference type="InterPro" id="IPR019749">
    <property type="entry name" value="Band_41_domain"/>
</dbReference>
<dbReference type="PANTHER" id="PTHR23280">
    <property type="entry name" value="4.1 G PROTEIN"/>
    <property type="match status" value="1"/>
</dbReference>
<name>A0A8K0EK48_BRALA</name>
<keyword evidence="5" id="KW-1185">Reference proteome</keyword>
<dbReference type="InterPro" id="IPR029071">
    <property type="entry name" value="Ubiquitin-like_domsf"/>
</dbReference>
<dbReference type="InterPro" id="IPR019748">
    <property type="entry name" value="FERM_central"/>
</dbReference>
<evidence type="ECO:0000256" key="2">
    <source>
        <dbReference type="SAM" id="Phobius"/>
    </source>
</evidence>
<dbReference type="SMART" id="SM00295">
    <property type="entry name" value="B41"/>
    <property type="match status" value="1"/>
</dbReference>
<dbReference type="SMART" id="SM01195">
    <property type="entry name" value="FA"/>
    <property type="match status" value="1"/>
</dbReference>
<gene>
    <name evidence="4" type="primary">FRMD5</name>
    <name evidence="4" type="ORF">BLAG_LOCUS13652</name>
</gene>
<feature type="domain" description="FERM" evidence="3">
    <location>
        <begin position="20"/>
        <end position="300"/>
    </location>
</feature>
<dbReference type="Pfam" id="PF09380">
    <property type="entry name" value="FERM_C"/>
    <property type="match status" value="1"/>
</dbReference>
<dbReference type="InterPro" id="IPR000299">
    <property type="entry name" value="FERM_domain"/>
</dbReference>
<dbReference type="GO" id="GO:0031032">
    <property type="term" value="P:actomyosin structure organization"/>
    <property type="evidence" value="ECO:0007669"/>
    <property type="project" value="TreeGrafter"/>
</dbReference>
<dbReference type="InterPro" id="IPR014847">
    <property type="entry name" value="FA"/>
</dbReference>
<dbReference type="GO" id="GO:0005856">
    <property type="term" value="C:cytoskeleton"/>
    <property type="evidence" value="ECO:0007669"/>
    <property type="project" value="TreeGrafter"/>
</dbReference>
<feature type="region of interest" description="Disordered" evidence="1">
    <location>
        <begin position="333"/>
        <end position="379"/>
    </location>
</feature>
<dbReference type="PRINTS" id="PR00935">
    <property type="entry name" value="BAND41"/>
</dbReference>
<dbReference type="Gene3D" id="3.10.20.90">
    <property type="entry name" value="Phosphatidylinositol 3-kinase Catalytic Subunit, Chain A, domain 1"/>
    <property type="match status" value="1"/>
</dbReference>
<dbReference type="SMART" id="SM01196">
    <property type="entry name" value="FERM_C"/>
    <property type="match status" value="1"/>
</dbReference>
<dbReference type="SUPFAM" id="SSF50729">
    <property type="entry name" value="PH domain-like"/>
    <property type="match status" value="1"/>
</dbReference>
<reference evidence="4" key="1">
    <citation type="submission" date="2022-01" db="EMBL/GenBank/DDBJ databases">
        <authorList>
            <person name="Braso-Vives M."/>
        </authorList>
    </citation>
    <scope>NUCLEOTIDE SEQUENCE</scope>
</reference>
<dbReference type="AlphaFoldDB" id="A0A8K0EK48"/>
<dbReference type="Pfam" id="PF00373">
    <property type="entry name" value="FERM_M"/>
    <property type="match status" value="1"/>
</dbReference>
<dbReference type="InterPro" id="IPR019747">
    <property type="entry name" value="FERM_CS"/>
</dbReference>
<proteinExistence type="predicted"/>
<feature type="transmembrane region" description="Helical" evidence="2">
    <location>
        <begin position="502"/>
        <end position="526"/>
    </location>
</feature>
<dbReference type="OrthoDB" id="6266673at2759"/>
<dbReference type="InterPro" id="IPR014352">
    <property type="entry name" value="FERM/acyl-CoA-bd_prot_sf"/>
</dbReference>
<protein>
    <submittedName>
        <fullName evidence="4">FRMD5 protein</fullName>
    </submittedName>
</protein>
<dbReference type="SUPFAM" id="SSF47031">
    <property type="entry name" value="Second domain of FERM"/>
    <property type="match status" value="1"/>
</dbReference>
<keyword evidence="2" id="KW-0472">Membrane</keyword>
<dbReference type="PROSITE" id="PS50057">
    <property type="entry name" value="FERM_3"/>
    <property type="match status" value="1"/>
</dbReference>
<evidence type="ECO:0000259" key="3">
    <source>
        <dbReference type="PROSITE" id="PS50057"/>
    </source>
</evidence>
<dbReference type="InterPro" id="IPR018980">
    <property type="entry name" value="FERM_PH-like_C"/>
</dbReference>
<dbReference type="FunFam" id="1.20.80.10:FF:000006">
    <property type="entry name" value="FERM domain-containing protein 5 isoform X1"/>
    <property type="match status" value="1"/>
</dbReference>
<keyword evidence="2" id="KW-0812">Transmembrane</keyword>
<dbReference type="Gene3D" id="1.20.80.10">
    <property type="match status" value="1"/>
</dbReference>
<dbReference type="InterPro" id="IPR011993">
    <property type="entry name" value="PH-like_dom_sf"/>
</dbReference>
<dbReference type="PANTHER" id="PTHR23280:SF32">
    <property type="entry name" value="FI22325P1"/>
    <property type="match status" value="1"/>
</dbReference>